<organism evidence="1">
    <name type="scientific">Chromera velia CCMP2878</name>
    <dbReference type="NCBI Taxonomy" id="1169474"/>
    <lineage>
        <taxon>Eukaryota</taxon>
        <taxon>Sar</taxon>
        <taxon>Alveolata</taxon>
        <taxon>Colpodellida</taxon>
        <taxon>Chromeraceae</taxon>
        <taxon>Chromera</taxon>
    </lineage>
</organism>
<sequence>MGDNRKREHWVVRDCLNFFNPNLRGADHMHARRFCHLAHSKGELHPNLQETLPEPTVASLYEALGLEMGLGRRPLLLRPRGSDKPRVPCKCAVLLGPGKCRRDRYADAHHPKEIDQTHRVENLM</sequence>
<protein>
    <submittedName>
        <fullName evidence="1">Uncharacterized protein</fullName>
    </submittedName>
</protein>
<reference evidence="1" key="1">
    <citation type="submission" date="2014-11" db="EMBL/GenBank/DDBJ databases">
        <authorList>
            <person name="Otto D Thomas"/>
            <person name="Naeem Raeece"/>
        </authorList>
    </citation>
    <scope>NUCLEOTIDE SEQUENCE</scope>
</reference>
<dbReference type="AlphaFoldDB" id="A0A0G4FCL7"/>
<accession>A0A0G4FCL7</accession>
<gene>
    <name evidence="1" type="ORF">Cvel_3209</name>
</gene>
<dbReference type="VEuPathDB" id="CryptoDB:Cvel_3209"/>
<proteinExistence type="predicted"/>
<evidence type="ECO:0000313" key="1">
    <source>
        <dbReference type="EMBL" id="CEM10974.1"/>
    </source>
</evidence>
<name>A0A0G4FCL7_9ALVE</name>
<dbReference type="EMBL" id="CDMZ01000286">
    <property type="protein sequence ID" value="CEM10974.1"/>
    <property type="molecule type" value="Genomic_DNA"/>
</dbReference>